<protein>
    <submittedName>
        <fullName evidence="2">Uncharacterized protein</fullName>
    </submittedName>
</protein>
<dbReference type="EMBL" id="JAEOAQ010000007">
    <property type="protein sequence ID" value="KAG5417094.1"/>
    <property type="molecule type" value="Genomic_DNA"/>
</dbReference>
<dbReference type="RefSeq" id="XP_067546210.1">
    <property type="nucleotide sequence ID" value="XM_067693828.1"/>
</dbReference>
<comment type="caution">
    <text evidence="2">The sequence shown here is derived from an EMBL/GenBank/DDBJ whole genome shotgun (WGS) entry which is preliminary data.</text>
</comment>
<organism evidence="2 3">
    <name type="scientific">Candida metapsilosis</name>
    <dbReference type="NCBI Taxonomy" id="273372"/>
    <lineage>
        <taxon>Eukaryota</taxon>
        <taxon>Fungi</taxon>
        <taxon>Dikarya</taxon>
        <taxon>Ascomycota</taxon>
        <taxon>Saccharomycotina</taxon>
        <taxon>Pichiomycetes</taxon>
        <taxon>Debaryomycetaceae</taxon>
        <taxon>Candida/Lodderomyces clade</taxon>
        <taxon>Candida</taxon>
    </lineage>
</organism>
<evidence type="ECO:0000313" key="2">
    <source>
        <dbReference type="EMBL" id="KAG5417094.1"/>
    </source>
</evidence>
<gene>
    <name evidence="2" type="ORF">I9W82_004727</name>
</gene>
<proteinExistence type="predicted"/>
<accession>A0A8H8D8W6</accession>
<dbReference type="OrthoDB" id="4025332at2759"/>
<evidence type="ECO:0000313" key="3">
    <source>
        <dbReference type="Proteomes" id="UP000669133"/>
    </source>
</evidence>
<dbReference type="InterPro" id="IPR025212">
    <property type="entry name" value="CAD_CENP-Q"/>
</dbReference>
<evidence type="ECO:0000256" key="1">
    <source>
        <dbReference type="SAM" id="MobiDB-lite"/>
    </source>
</evidence>
<dbReference type="GeneID" id="93653356"/>
<dbReference type="AlphaFoldDB" id="A0A8H8D8W6"/>
<reference evidence="2 3" key="1">
    <citation type="submission" date="2020-12" db="EMBL/GenBank/DDBJ databases">
        <title>Effect of drift, selection, and recombination on the evolution of hybrid genomes in Candida yeast pathogens.</title>
        <authorList>
            <person name="Mixao V."/>
            <person name="Ksiezopolska E."/>
            <person name="Saus E."/>
            <person name="Boekhout T."/>
            <person name="Gacser A."/>
            <person name="Gabaldon T."/>
        </authorList>
    </citation>
    <scope>NUCLEOTIDE SEQUENCE [LARGE SCALE GENOMIC DNA]</scope>
    <source>
        <strain evidence="2 3">BP57</strain>
    </source>
</reference>
<name>A0A8H8D8W6_9ASCO</name>
<dbReference type="Pfam" id="PF13094">
    <property type="entry name" value="CENP-Q"/>
    <property type="match status" value="1"/>
</dbReference>
<dbReference type="Proteomes" id="UP000669133">
    <property type="component" value="Unassembled WGS sequence"/>
</dbReference>
<feature type="compositionally biased region" description="Basic residues" evidence="1">
    <location>
        <begin position="1"/>
        <end position="10"/>
    </location>
</feature>
<keyword evidence="3" id="KW-1185">Reference proteome</keyword>
<sequence length="264" mass="30104">MKDKIRKHSRSGSIDEDYQPLTRNQRIDTQDGEVNDIKDNWQLPDELLMKSINNVFSITISKTINKAIKDEVPRDERHRISKELSNSWNQSSNPESFRSRLKVTRLPASPKLQFASELPGIQVGNTLNFKELEAKQKVLDAYLAEESRQLNDLNQYLSELKQGLARDHAKLAEHKDSNKDVVSALEEEVKEMKRGMSLDQFVEGGADGISLIDKQHGSHFDPNTDADVAGRIQQLEHTLRAIDQKTSGLRTINDRLESIYNLLE</sequence>
<feature type="region of interest" description="Disordered" evidence="1">
    <location>
        <begin position="1"/>
        <end position="31"/>
    </location>
</feature>